<organism evidence="3 4">
    <name type="scientific">Scleroderma citrinum Foug A</name>
    <dbReference type="NCBI Taxonomy" id="1036808"/>
    <lineage>
        <taxon>Eukaryota</taxon>
        <taxon>Fungi</taxon>
        <taxon>Dikarya</taxon>
        <taxon>Basidiomycota</taxon>
        <taxon>Agaricomycotina</taxon>
        <taxon>Agaricomycetes</taxon>
        <taxon>Agaricomycetidae</taxon>
        <taxon>Boletales</taxon>
        <taxon>Sclerodermatineae</taxon>
        <taxon>Sclerodermataceae</taxon>
        <taxon>Scleroderma</taxon>
    </lineage>
</organism>
<dbReference type="GO" id="GO:0003677">
    <property type="term" value="F:DNA binding"/>
    <property type="evidence" value="ECO:0007669"/>
    <property type="project" value="UniProtKB-KW"/>
</dbReference>
<evidence type="ECO:0000313" key="4">
    <source>
        <dbReference type="Proteomes" id="UP000053989"/>
    </source>
</evidence>
<dbReference type="AlphaFoldDB" id="A0A0C3EMW6"/>
<evidence type="ECO:0000259" key="2">
    <source>
        <dbReference type="PROSITE" id="PS51253"/>
    </source>
</evidence>
<dbReference type="Proteomes" id="UP000053989">
    <property type="component" value="Unassembled WGS sequence"/>
</dbReference>
<dbReference type="EMBL" id="KN822007">
    <property type="protein sequence ID" value="KIM69171.1"/>
    <property type="molecule type" value="Genomic_DNA"/>
</dbReference>
<proteinExistence type="predicted"/>
<name>A0A0C3EMW6_9AGAM</name>
<reference evidence="3 4" key="1">
    <citation type="submission" date="2014-04" db="EMBL/GenBank/DDBJ databases">
        <authorList>
            <consortium name="DOE Joint Genome Institute"/>
            <person name="Kuo A."/>
            <person name="Kohler A."/>
            <person name="Nagy L.G."/>
            <person name="Floudas D."/>
            <person name="Copeland A."/>
            <person name="Barry K.W."/>
            <person name="Cichocki N."/>
            <person name="Veneault-Fourrey C."/>
            <person name="LaButti K."/>
            <person name="Lindquist E.A."/>
            <person name="Lipzen A."/>
            <person name="Lundell T."/>
            <person name="Morin E."/>
            <person name="Murat C."/>
            <person name="Sun H."/>
            <person name="Tunlid A."/>
            <person name="Henrissat B."/>
            <person name="Grigoriev I.V."/>
            <person name="Hibbett D.S."/>
            <person name="Martin F."/>
            <person name="Nordberg H.P."/>
            <person name="Cantor M.N."/>
            <person name="Hua S.X."/>
        </authorList>
    </citation>
    <scope>NUCLEOTIDE SEQUENCE [LARGE SCALE GENOMIC DNA]</scope>
    <source>
        <strain evidence="3 4">Foug A</strain>
    </source>
</reference>
<dbReference type="InterPro" id="IPR006600">
    <property type="entry name" value="HTH_CenpB_DNA-bd_dom"/>
</dbReference>
<feature type="non-terminal residue" evidence="3">
    <location>
        <position position="352"/>
    </location>
</feature>
<protein>
    <recommendedName>
        <fullName evidence="2">HTH CENPB-type domain-containing protein</fullName>
    </recommendedName>
</protein>
<dbReference type="PROSITE" id="PS51253">
    <property type="entry name" value="HTH_CENPB"/>
    <property type="match status" value="1"/>
</dbReference>
<dbReference type="PANTHER" id="PTHR19303">
    <property type="entry name" value="TRANSPOSON"/>
    <property type="match status" value="1"/>
</dbReference>
<dbReference type="Pfam" id="PF03221">
    <property type="entry name" value="HTH_Tnp_Tc5"/>
    <property type="match status" value="1"/>
</dbReference>
<keyword evidence="1" id="KW-0238">DNA-binding</keyword>
<accession>A0A0C3EMW6</accession>
<dbReference type="InterPro" id="IPR050863">
    <property type="entry name" value="CenT-Element_Derived"/>
</dbReference>
<dbReference type="HOGENOM" id="CLU_013929_2_0_1"/>
<gene>
    <name evidence="3" type="ORF">SCLCIDRAFT_103963</name>
</gene>
<feature type="domain" description="HTH CENPB-type" evidence="2">
    <location>
        <begin position="83"/>
        <end position="148"/>
    </location>
</feature>
<dbReference type="InParanoid" id="A0A0C3EMW6"/>
<dbReference type="GO" id="GO:0005634">
    <property type="term" value="C:nucleus"/>
    <property type="evidence" value="ECO:0007669"/>
    <property type="project" value="TreeGrafter"/>
</dbReference>
<dbReference type="OrthoDB" id="3265672at2759"/>
<evidence type="ECO:0000313" key="3">
    <source>
        <dbReference type="EMBL" id="KIM69171.1"/>
    </source>
</evidence>
<reference evidence="4" key="2">
    <citation type="submission" date="2015-01" db="EMBL/GenBank/DDBJ databases">
        <title>Evolutionary Origins and Diversification of the Mycorrhizal Mutualists.</title>
        <authorList>
            <consortium name="DOE Joint Genome Institute"/>
            <consortium name="Mycorrhizal Genomics Consortium"/>
            <person name="Kohler A."/>
            <person name="Kuo A."/>
            <person name="Nagy L.G."/>
            <person name="Floudas D."/>
            <person name="Copeland A."/>
            <person name="Barry K.W."/>
            <person name="Cichocki N."/>
            <person name="Veneault-Fourrey C."/>
            <person name="LaButti K."/>
            <person name="Lindquist E.A."/>
            <person name="Lipzen A."/>
            <person name="Lundell T."/>
            <person name="Morin E."/>
            <person name="Murat C."/>
            <person name="Riley R."/>
            <person name="Ohm R."/>
            <person name="Sun H."/>
            <person name="Tunlid A."/>
            <person name="Henrissat B."/>
            <person name="Grigoriev I.V."/>
            <person name="Hibbett D.S."/>
            <person name="Martin F."/>
        </authorList>
    </citation>
    <scope>NUCLEOTIDE SEQUENCE [LARGE SCALE GENOMIC DNA]</scope>
    <source>
        <strain evidence="4">Foug A</strain>
    </source>
</reference>
<dbReference type="Pfam" id="PF03184">
    <property type="entry name" value="DDE_1"/>
    <property type="match status" value="1"/>
</dbReference>
<dbReference type="PANTHER" id="PTHR19303:SF74">
    <property type="entry name" value="POGO TRANSPOSABLE ELEMENT WITH KRAB DOMAIN"/>
    <property type="match status" value="1"/>
</dbReference>
<dbReference type="STRING" id="1036808.A0A0C3EMW6"/>
<dbReference type="InterPro" id="IPR004875">
    <property type="entry name" value="DDE_SF_endonuclease_dom"/>
</dbReference>
<keyword evidence="4" id="KW-1185">Reference proteome</keyword>
<sequence length="352" mass="39373">MGRVRAERSPQSSNLPDYEEWIKAAILGVSSGRYKSYRKAAKAEGVHSSPELILSVGLIISIFQVVRQTLMNRVKGLHGTRAKGHITLRLLTPVQEEALIDWCRLNSSRATPLHSTNLRARAFQISGKHPGKHWASRFIQRHPCLVSAKPRGLDPKRAQNFNRTVVAEYFGSRQQLEERYGGIPPEHHWNMDEKGCQMGGGRQGSGMKFIFASEDSERYRLHSDNLELVSIIECVNAAGTAMPPAFILKDGPIADHSDVEGIGAVATSPNGWTDRELCEKWFRETFIPNALACRVNDKPINLTVDGHDSHETDKFKAIAYEYGIIVTALPSKTTHKLQPLDVGVFSSLQRRW</sequence>
<evidence type="ECO:0000256" key="1">
    <source>
        <dbReference type="ARBA" id="ARBA00023125"/>
    </source>
</evidence>